<dbReference type="PROSITE" id="PS50042">
    <property type="entry name" value="CNMP_BINDING_3"/>
    <property type="match status" value="1"/>
</dbReference>
<evidence type="ECO:0000259" key="5">
    <source>
        <dbReference type="PROSITE" id="PS51063"/>
    </source>
</evidence>
<dbReference type="CDD" id="cd00038">
    <property type="entry name" value="CAP_ED"/>
    <property type="match status" value="1"/>
</dbReference>
<feature type="domain" description="HTH crp-type" evidence="5">
    <location>
        <begin position="147"/>
        <end position="213"/>
    </location>
</feature>
<gene>
    <name evidence="6" type="ORF">ATE48_07650</name>
</gene>
<evidence type="ECO:0000256" key="1">
    <source>
        <dbReference type="ARBA" id="ARBA00023015"/>
    </source>
</evidence>
<keyword evidence="3" id="KW-0804">Transcription</keyword>
<reference evidence="6 7" key="1">
    <citation type="submission" date="2015-11" db="EMBL/GenBank/DDBJ databases">
        <title>Whole-Genome Sequence of Candidatus Oderbacter manganicum from the National Park Lower Oder Valley, Germany.</title>
        <authorList>
            <person name="Braun B."/>
            <person name="Liere K."/>
            <person name="Szewzyk U."/>
        </authorList>
    </citation>
    <scope>NUCLEOTIDE SEQUENCE [LARGE SCALE GENOMIC DNA]</scope>
    <source>
        <strain evidence="6 7">OTSz_A_272</strain>
    </source>
</reference>
<feature type="domain" description="Cyclic nucleotide-binding" evidence="4">
    <location>
        <begin position="13"/>
        <end position="87"/>
    </location>
</feature>
<dbReference type="InterPro" id="IPR050397">
    <property type="entry name" value="Env_Response_Regulators"/>
</dbReference>
<dbReference type="GO" id="GO:0005829">
    <property type="term" value="C:cytosol"/>
    <property type="evidence" value="ECO:0007669"/>
    <property type="project" value="TreeGrafter"/>
</dbReference>
<dbReference type="InterPro" id="IPR018490">
    <property type="entry name" value="cNMP-bd_dom_sf"/>
</dbReference>
<dbReference type="InParanoid" id="A0A1B1AGX7"/>
<protein>
    <recommendedName>
        <fullName evidence="8">Crp/Fnr family transcriptional regulator</fullName>
    </recommendedName>
</protein>
<dbReference type="Gene3D" id="2.60.120.10">
    <property type="entry name" value="Jelly Rolls"/>
    <property type="match status" value="1"/>
</dbReference>
<dbReference type="InterPro" id="IPR012318">
    <property type="entry name" value="HTH_CRP"/>
</dbReference>
<dbReference type="SUPFAM" id="SSF51206">
    <property type="entry name" value="cAMP-binding domain-like"/>
    <property type="match status" value="1"/>
</dbReference>
<evidence type="ECO:0000256" key="3">
    <source>
        <dbReference type="ARBA" id="ARBA00023163"/>
    </source>
</evidence>
<dbReference type="RefSeq" id="WP_066769748.1">
    <property type="nucleotide sequence ID" value="NZ_CP013244.1"/>
</dbReference>
<evidence type="ECO:0000313" key="6">
    <source>
        <dbReference type="EMBL" id="ANP45805.1"/>
    </source>
</evidence>
<dbReference type="InterPro" id="IPR036388">
    <property type="entry name" value="WH-like_DNA-bd_sf"/>
</dbReference>
<keyword evidence="2" id="KW-0238">DNA-binding</keyword>
<dbReference type="SUPFAM" id="SSF46785">
    <property type="entry name" value="Winged helix' DNA-binding domain"/>
    <property type="match status" value="1"/>
</dbReference>
<dbReference type="Pfam" id="PF13545">
    <property type="entry name" value="HTH_Crp_2"/>
    <property type="match status" value="1"/>
</dbReference>
<dbReference type="GO" id="GO:0003677">
    <property type="term" value="F:DNA binding"/>
    <property type="evidence" value="ECO:0007669"/>
    <property type="project" value="UniProtKB-KW"/>
</dbReference>
<dbReference type="Proteomes" id="UP000092498">
    <property type="component" value="Chromosome"/>
</dbReference>
<dbReference type="PANTHER" id="PTHR24567:SF74">
    <property type="entry name" value="HTH-TYPE TRANSCRIPTIONAL REGULATOR ARCR"/>
    <property type="match status" value="1"/>
</dbReference>
<evidence type="ECO:0008006" key="8">
    <source>
        <dbReference type="Google" id="ProtNLM"/>
    </source>
</evidence>
<dbReference type="GO" id="GO:0003700">
    <property type="term" value="F:DNA-binding transcription factor activity"/>
    <property type="evidence" value="ECO:0007669"/>
    <property type="project" value="TreeGrafter"/>
</dbReference>
<dbReference type="Gene3D" id="1.10.10.10">
    <property type="entry name" value="Winged helix-like DNA-binding domain superfamily/Winged helix DNA-binding domain"/>
    <property type="match status" value="1"/>
</dbReference>
<keyword evidence="7" id="KW-1185">Reference proteome</keyword>
<dbReference type="OrthoDB" id="7506088at2"/>
<dbReference type="SMART" id="SM00419">
    <property type="entry name" value="HTH_CRP"/>
    <property type="match status" value="1"/>
</dbReference>
<sequence length="250" mass="26897">MSRLIQTTVRNRILAALPPAEFAIIAEHLTRVELALGESLHRAGDKIISVFFVESGFISALTMLSDGQPLEIGLIGSEGVAGVSVILGATNSYSETMCQTGGGAYRMSAAALNDVAARAPHLHDLLLRYTHVFHVQVAQTAACNAHHELGQRLARWLLAAHDRSDVAELSLTQDLIAVMLGVRRSTVSIAAGTLQKAGVIRYQHGKITIVDRVGLENAACECYEAVASEYRALFAEYPQNPRPAGLPSTW</sequence>
<keyword evidence="1" id="KW-0805">Transcription regulation</keyword>
<dbReference type="EMBL" id="CP013244">
    <property type="protein sequence ID" value="ANP45805.1"/>
    <property type="molecule type" value="Genomic_DNA"/>
</dbReference>
<dbReference type="AlphaFoldDB" id="A0A1B1AGX7"/>
<evidence type="ECO:0000313" key="7">
    <source>
        <dbReference type="Proteomes" id="UP000092498"/>
    </source>
</evidence>
<dbReference type="STRING" id="1759059.ATE48_07650"/>
<dbReference type="KEGG" id="cbot:ATE48_07650"/>
<dbReference type="InterPro" id="IPR000595">
    <property type="entry name" value="cNMP-bd_dom"/>
</dbReference>
<organism evidence="6 7">
    <name type="scientific">Candidatus Viadribacter manganicus</name>
    <dbReference type="NCBI Taxonomy" id="1759059"/>
    <lineage>
        <taxon>Bacteria</taxon>
        <taxon>Pseudomonadati</taxon>
        <taxon>Pseudomonadota</taxon>
        <taxon>Alphaproteobacteria</taxon>
        <taxon>Hyphomonadales</taxon>
        <taxon>Hyphomonadaceae</taxon>
        <taxon>Candidatus Viadribacter</taxon>
    </lineage>
</organism>
<name>A0A1B1AGX7_9PROT</name>
<dbReference type="PANTHER" id="PTHR24567">
    <property type="entry name" value="CRP FAMILY TRANSCRIPTIONAL REGULATORY PROTEIN"/>
    <property type="match status" value="1"/>
</dbReference>
<dbReference type="SMART" id="SM00100">
    <property type="entry name" value="cNMP"/>
    <property type="match status" value="1"/>
</dbReference>
<proteinExistence type="predicted"/>
<dbReference type="PROSITE" id="PS51063">
    <property type="entry name" value="HTH_CRP_2"/>
    <property type="match status" value="1"/>
</dbReference>
<dbReference type="InterPro" id="IPR014710">
    <property type="entry name" value="RmlC-like_jellyroll"/>
</dbReference>
<accession>A0A1B1AGX7</accession>
<evidence type="ECO:0000259" key="4">
    <source>
        <dbReference type="PROSITE" id="PS50042"/>
    </source>
</evidence>
<evidence type="ECO:0000256" key="2">
    <source>
        <dbReference type="ARBA" id="ARBA00023125"/>
    </source>
</evidence>
<dbReference type="InterPro" id="IPR036390">
    <property type="entry name" value="WH_DNA-bd_sf"/>
</dbReference>